<evidence type="ECO:0000256" key="1">
    <source>
        <dbReference type="ARBA" id="ARBA00004429"/>
    </source>
</evidence>
<feature type="transmembrane region" description="Helical" evidence="9">
    <location>
        <begin position="203"/>
        <end position="223"/>
    </location>
</feature>
<evidence type="ECO:0000256" key="3">
    <source>
        <dbReference type="ARBA" id="ARBA00022475"/>
    </source>
</evidence>
<dbReference type="Proteomes" id="UP001295423">
    <property type="component" value="Unassembled WGS sequence"/>
</dbReference>
<feature type="transmembrane region" description="Helical" evidence="9">
    <location>
        <begin position="275"/>
        <end position="295"/>
    </location>
</feature>
<evidence type="ECO:0000256" key="7">
    <source>
        <dbReference type="ARBA" id="ARBA00023136"/>
    </source>
</evidence>
<dbReference type="GO" id="GO:0005886">
    <property type="term" value="C:plasma membrane"/>
    <property type="evidence" value="ECO:0007669"/>
    <property type="project" value="UniProtKB-SubCell"/>
</dbReference>
<dbReference type="PANTHER" id="PTHR32195:SF26">
    <property type="entry name" value="TRYPTOPHAN OR TYROSINE TRANSPORTER PROTEIN"/>
    <property type="match status" value="1"/>
</dbReference>
<feature type="transmembrane region" description="Helical" evidence="9">
    <location>
        <begin position="88"/>
        <end position="110"/>
    </location>
</feature>
<feature type="transmembrane region" description="Helical" evidence="9">
    <location>
        <begin position="307"/>
        <end position="327"/>
    </location>
</feature>
<comment type="caution">
    <text evidence="10">The sequence shown here is derived from an EMBL/GenBank/DDBJ whole genome shotgun (WGS) entry which is preliminary data.</text>
</comment>
<proteinExistence type="predicted"/>
<dbReference type="Gene3D" id="1.20.1740.10">
    <property type="entry name" value="Amino acid/polyamine transporter I"/>
    <property type="match status" value="1"/>
</dbReference>
<name>A0AAD2FT99_9STRA</name>
<feature type="region of interest" description="Disordered" evidence="8">
    <location>
        <begin position="1"/>
        <end position="67"/>
    </location>
</feature>
<evidence type="ECO:0000256" key="5">
    <source>
        <dbReference type="ARBA" id="ARBA00022692"/>
    </source>
</evidence>
<keyword evidence="7 9" id="KW-0472">Membrane</keyword>
<keyword evidence="3" id="KW-1003">Cell membrane</keyword>
<dbReference type="Pfam" id="PF03222">
    <property type="entry name" value="Trp_Tyr_perm"/>
    <property type="match status" value="1"/>
</dbReference>
<keyword evidence="2" id="KW-0813">Transport</keyword>
<gene>
    <name evidence="10" type="ORF">CYCCA115_LOCUS13673</name>
</gene>
<feature type="transmembrane region" description="Helical" evidence="9">
    <location>
        <begin position="421"/>
        <end position="441"/>
    </location>
</feature>
<organism evidence="10 11">
    <name type="scientific">Cylindrotheca closterium</name>
    <dbReference type="NCBI Taxonomy" id="2856"/>
    <lineage>
        <taxon>Eukaryota</taxon>
        <taxon>Sar</taxon>
        <taxon>Stramenopiles</taxon>
        <taxon>Ochrophyta</taxon>
        <taxon>Bacillariophyta</taxon>
        <taxon>Bacillariophyceae</taxon>
        <taxon>Bacillariophycidae</taxon>
        <taxon>Bacillariales</taxon>
        <taxon>Bacillariaceae</taxon>
        <taxon>Cylindrotheca</taxon>
    </lineage>
</organism>
<keyword evidence="4" id="KW-0997">Cell inner membrane</keyword>
<accession>A0AAD2FT99</accession>
<dbReference type="PANTHER" id="PTHR32195">
    <property type="entry name" value="OS07G0662800 PROTEIN"/>
    <property type="match status" value="1"/>
</dbReference>
<dbReference type="EMBL" id="CAKOGP040001814">
    <property type="protein sequence ID" value="CAJ1952701.1"/>
    <property type="molecule type" value="Genomic_DNA"/>
</dbReference>
<evidence type="ECO:0000256" key="2">
    <source>
        <dbReference type="ARBA" id="ARBA00022448"/>
    </source>
</evidence>
<keyword evidence="5 9" id="KW-0812">Transmembrane</keyword>
<evidence type="ECO:0000256" key="4">
    <source>
        <dbReference type="ARBA" id="ARBA00022519"/>
    </source>
</evidence>
<evidence type="ECO:0000256" key="6">
    <source>
        <dbReference type="ARBA" id="ARBA00022989"/>
    </source>
</evidence>
<feature type="transmembrane region" description="Helical" evidence="9">
    <location>
        <begin position="235"/>
        <end position="255"/>
    </location>
</feature>
<protein>
    <submittedName>
        <fullName evidence="10">Uncharacterized protein</fullName>
    </submittedName>
</protein>
<dbReference type="InterPro" id="IPR018227">
    <property type="entry name" value="Amino_acid_transport_2"/>
</dbReference>
<evidence type="ECO:0000256" key="9">
    <source>
        <dbReference type="SAM" id="Phobius"/>
    </source>
</evidence>
<feature type="transmembrane region" description="Helical" evidence="9">
    <location>
        <begin position="122"/>
        <end position="142"/>
    </location>
</feature>
<evidence type="ECO:0000313" key="10">
    <source>
        <dbReference type="EMBL" id="CAJ1952701.1"/>
    </source>
</evidence>
<reference evidence="10" key="1">
    <citation type="submission" date="2023-08" db="EMBL/GenBank/DDBJ databases">
        <authorList>
            <person name="Audoor S."/>
            <person name="Bilcke G."/>
        </authorList>
    </citation>
    <scope>NUCLEOTIDE SEQUENCE</scope>
</reference>
<evidence type="ECO:0000313" key="11">
    <source>
        <dbReference type="Proteomes" id="UP001295423"/>
    </source>
</evidence>
<evidence type="ECO:0000256" key="8">
    <source>
        <dbReference type="SAM" id="MobiDB-lite"/>
    </source>
</evidence>
<feature type="transmembrane region" description="Helical" evidence="9">
    <location>
        <begin position="394"/>
        <end position="415"/>
    </location>
</feature>
<keyword evidence="11" id="KW-1185">Reference proteome</keyword>
<feature type="compositionally biased region" description="Low complexity" evidence="8">
    <location>
        <begin position="12"/>
        <end position="39"/>
    </location>
</feature>
<keyword evidence="6 9" id="KW-1133">Transmembrane helix</keyword>
<dbReference type="GO" id="GO:0003333">
    <property type="term" value="P:amino acid transmembrane transport"/>
    <property type="evidence" value="ECO:0007669"/>
    <property type="project" value="InterPro"/>
</dbReference>
<feature type="compositionally biased region" description="Low complexity" evidence="8">
    <location>
        <begin position="50"/>
        <end position="66"/>
    </location>
</feature>
<comment type="subcellular location">
    <subcellularLocation>
        <location evidence="1">Cell inner membrane</location>
        <topology evidence="1">Multi-pass membrane protein</topology>
    </subcellularLocation>
</comment>
<sequence length="488" mass="51329">MPTNSHAKRPFSSISSSSPMATTTGSSSSSSSSLHMESSIKQKSNSAFETSRTTTRTKQNSSTTSSLMKNSAKLDATSLPSFAQIQDFVMPVIFTSMLITSNTVGAGMLVLPELVQGPGMGASMGLFFALYLGNLISGLLIAEVAITQKEQSGEDAPSSFKAFSEANLDSELAKDVIAAVCVIKNALVLAFGTMKAGQLGHEVLGWNADLTSMVWVMLFAGVLGTQSAPRLSKVASLFVAGLFSSFASILIPGLAHMETPVMDVLTMPGTSSDPMAAMVTAAPIILMSFIFQNIVPTTARILEYDRTKIALSMGIGTLFPFAMYAAWCMAVLGGGVDTAVGLDGPMFTLFSVVTIAGSHLGSATSMAEELDTYLRPALDDTQDLVEQEDRKNEVFSWASVLITAAMGIGLGEGFAGNLNDLLSLAGAYGSPFLYFVLPLIMMSTQREKLASEAEPKEIISETPFPNIPLGIAASAASAFLGLQALQML</sequence>
<feature type="transmembrane region" description="Helical" evidence="9">
    <location>
        <begin position="347"/>
        <end position="367"/>
    </location>
</feature>
<feature type="transmembrane region" description="Helical" evidence="9">
    <location>
        <begin position="176"/>
        <end position="197"/>
    </location>
</feature>
<dbReference type="AlphaFoldDB" id="A0AAD2FT99"/>